<feature type="domain" description="EF-hand" evidence="2">
    <location>
        <begin position="58"/>
        <end position="74"/>
    </location>
</feature>
<dbReference type="GO" id="GO:0005509">
    <property type="term" value="F:calcium ion binding"/>
    <property type="evidence" value="ECO:0007669"/>
    <property type="project" value="InterPro"/>
</dbReference>
<dbReference type="PROSITE" id="PS00018">
    <property type="entry name" value="EF_HAND_1"/>
    <property type="match status" value="1"/>
</dbReference>
<reference evidence="3 4" key="1">
    <citation type="submission" date="2021-05" db="EMBL/GenBank/DDBJ databases">
        <title>Genetic and Functional Diversity in Clade A Lucinid endosymbionts from the Bahamas.</title>
        <authorList>
            <person name="Giani N.M."/>
            <person name="Engel A.S."/>
            <person name="Campbell B.J."/>
        </authorList>
    </citation>
    <scope>NUCLEOTIDE SEQUENCE [LARGE SCALE GENOMIC DNA]</scope>
    <source>
        <strain evidence="3">LUC16012Gg_MoonRockCtena</strain>
    </source>
</reference>
<protein>
    <submittedName>
        <fullName evidence="3">EF-hand domain-containing protein</fullName>
    </submittedName>
</protein>
<gene>
    <name evidence="3" type="ORF">KME65_11095</name>
</gene>
<dbReference type="InterPro" id="IPR002048">
    <property type="entry name" value="EF_hand_dom"/>
</dbReference>
<evidence type="ECO:0000256" key="1">
    <source>
        <dbReference type="SAM" id="SignalP"/>
    </source>
</evidence>
<evidence type="ECO:0000313" key="4">
    <source>
        <dbReference type="Proteomes" id="UP000770889"/>
    </source>
</evidence>
<feature type="chain" id="PRO_5037635986" evidence="1">
    <location>
        <begin position="25"/>
        <end position="85"/>
    </location>
</feature>
<name>A0A944MCP7_9GAMM</name>
<evidence type="ECO:0000259" key="2">
    <source>
        <dbReference type="Pfam" id="PF13202"/>
    </source>
</evidence>
<keyword evidence="1" id="KW-0732">Signal</keyword>
<organism evidence="3 4">
    <name type="scientific">Candidatus Thiodiazotropha taylori</name>
    <dbReference type="NCBI Taxonomy" id="2792791"/>
    <lineage>
        <taxon>Bacteria</taxon>
        <taxon>Pseudomonadati</taxon>
        <taxon>Pseudomonadota</taxon>
        <taxon>Gammaproteobacteria</taxon>
        <taxon>Chromatiales</taxon>
        <taxon>Sedimenticolaceae</taxon>
        <taxon>Candidatus Thiodiazotropha</taxon>
    </lineage>
</organism>
<dbReference type="Proteomes" id="UP000770889">
    <property type="component" value="Unassembled WGS sequence"/>
</dbReference>
<accession>A0A944MCP7</accession>
<comment type="caution">
    <text evidence="3">The sequence shown here is derived from an EMBL/GenBank/DDBJ whole genome shotgun (WGS) entry which is preliminary data.</text>
</comment>
<feature type="domain" description="EF-hand" evidence="2">
    <location>
        <begin position="26"/>
        <end position="44"/>
    </location>
</feature>
<dbReference type="Pfam" id="PF13202">
    <property type="entry name" value="EF-hand_5"/>
    <property type="match status" value="2"/>
</dbReference>
<dbReference type="Gene3D" id="1.10.238.10">
    <property type="entry name" value="EF-hand"/>
    <property type="match status" value="1"/>
</dbReference>
<evidence type="ECO:0000313" key="3">
    <source>
        <dbReference type="EMBL" id="MBT2989498.1"/>
    </source>
</evidence>
<dbReference type="InterPro" id="IPR011992">
    <property type="entry name" value="EF-hand-dom_pair"/>
</dbReference>
<dbReference type="AlphaFoldDB" id="A0A944MCP7"/>
<dbReference type="EMBL" id="JAHHGM010000009">
    <property type="protein sequence ID" value="MBT2989498.1"/>
    <property type="molecule type" value="Genomic_DNA"/>
</dbReference>
<proteinExistence type="predicted"/>
<dbReference type="InterPro" id="IPR018247">
    <property type="entry name" value="EF_Hand_1_Ca_BS"/>
</dbReference>
<feature type="signal peptide" evidence="1">
    <location>
        <begin position="1"/>
        <end position="24"/>
    </location>
</feature>
<sequence length="85" mass="9070">MTTVNLKHLIAILTVAAVSGTATAGEDAFMKLDRNADGFISAEESIVDKMLYEGWASVDANNDGRIDAAEFSAFELSTEKAGQKE</sequence>
<dbReference type="SUPFAM" id="SSF47473">
    <property type="entry name" value="EF-hand"/>
    <property type="match status" value="1"/>
</dbReference>